<reference evidence="1" key="2">
    <citation type="submission" date="2023-06" db="EMBL/GenBank/DDBJ databases">
        <authorList>
            <consortium name="Lawrence Berkeley National Laboratory"/>
            <person name="Haridas S."/>
            <person name="Hensen N."/>
            <person name="Bonometti L."/>
            <person name="Westerberg I."/>
            <person name="Brannstrom I.O."/>
            <person name="Guillou S."/>
            <person name="Cros-Aarteil S."/>
            <person name="Calhoun S."/>
            <person name="Kuo A."/>
            <person name="Mondo S."/>
            <person name="Pangilinan J."/>
            <person name="Riley R."/>
            <person name="Labutti K."/>
            <person name="Andreopoulos B."/>
            <person name="Lipzen A."/>
            <person name="Chen C."/>
            <person name="Yanf M."/>
            <person name="Daum C."/>
            <person name="Ng V."/>
            <person name="Clum A."/>
            <person name="Steindorff A."/>
            <person name="Ohm R."/>
            <person name="Martin F."/>
            <person name="Silar P."/>
            <person name="Natvig D."/>
            <person name="Lalanne C."/>
            <person name="Gautier V."/>
            <person name="Ament-Velasquez S.L."/>
            <person name="Kruys A."/>
            <person name="Hutchinson M.I."/>
            <person name="Powell A.J."/>
            <person name="Barry K."/>
            <person name="Miller A.N."/>
            <person name="Grigoriev I.V."/>
            <person name="Debuchy R."/>
            <person name="Gladieux P."/>
            <person name="Thoren M.H."/>
            <person name="Johannesson H."/>
        </authorList>
    </citation>
    <scope>NUCLEOTIDE SEQUENCE</scope>
    <source>
        <strain evidence="1">CBS 955.72</strain>
    </source>
</reference>
<gene>
    <name evidence="1" type="ORF">B0T25DRAFT_535406</name>
</gene>
<keyword evidence="2" id="KW-1185">Reference proteome</keyword>
<name>A0AAJ0MIS6_9PEZI</name>
<dbReference type="AlphaFoldDB" id="A0AAJ0MIS6"/>
<accession>A0AAJ0MIS6</accession>
<reference evidence="1" key="1">
    <citation type="journal article" date="2023" name="Mol. Phylogenet. Evol.">
        <title>Genome-scale phylogeny and comparative genomics of the fungal order Sordariales.</title>
        <authorList>
            <person name="Hensen N."/>
            <person name="Bonometti L."/>
            <person name="Westerberg I."/>
            <person name="Brannstrom I.O."/>
            <person name="Guillou S."/>
            <person name="Cros-Aarteil S."/>
            <person name="Calhoun S."/>
            <person name="Haridas S."/>
            <person name="Kuo A."/>
            <person name="Mondo S."/>
            <person name="Pangilinan J."/>
            <person name="Riley R."/>
            <person name="LaButti K."/>
            <person name="Andreopoulos B."/>
            <person name="Lipzen A."/>
            <person name="Chen C."/>
            <person name="Yan M."/>
            <person name="Daum C."/>
            <person name="Ng V."/>
            <person name="Clum A."/>
            <person name="Steindorff A."/>
            <person name="Ohm R.A."/>
            <person name="Martin F."/>
            <person name="Silar P."/>
            <person name="Natvig D.O."/>
            <person name="Lalanne C."/>
            <person name="Gautier V."/>
            <person name="Ament-Velasquez S.L."/>
            <person name="Kruys A."/>
            <person name="Hutchinson M.I."/>
            <person name="Powell A.J."/>
            <person name="Barry K."/>
            <person name="Miller A.N."/>
            <person name="Grigoriev I.V."/>
            <person name="Debuchy R."/>
            <person name="Gladieux P."/>
            <person name="Hiltunen Thoren M."/>
            <person name="Johannesson H."/>
        </authorList>
    </citation>
    <scope>NUCLEOTIDE SEQUENCE</scope>
    <source>
        <strain evidence="1">CBS 955.72</strain>
    </source>
</reference>
<comment type="caution">
    <text evidence="1">The sequence shown here is derived from an EMBL/GenBank/DDBJ whole genome shotgun (WGS) entry which is preliminary data.</text>
</comment>
<organism evidence="1 2">
    <name type="scientific">Lasiosphaeria hispida</name>
    <dbReference type="NCBI Taxonomy" id="260671"/>
    <lineage>
        <taxon>Eukaryota</taxon>
        <taxon>Fungi</taxon>
        <taxon>Dikarya</taxon>
        <taxon>Ascomycota</taxon>
        <taxon>Pezizomycotina</taxon>
        <taxon>Sordariomycetes</taxon>
        <taxon>Sordariomycetidae</taxon>
        <taxon>Sordariales</taxon>
        <taxon>Lasiosphaeriaceae</taxon>
        <taxon>Lasiosphaeria</taxon>
    </lineage>
</organism>
<sequence length="85" mass="9046">MIFPSRFTITTTTLVYGAIHAAAWNGHFPTSAEEFAWKVSCVYVAGYGCVAMGFGTIVVGPVDRGDLDKSATPCPRWGEVFGSPA</sequence>
<dbReference type="Proteomes" id="UP001275084">
    <property type="component" value="Unassembled WGS sequence"/>
</dbReference>
<evidence type="ECO:0000313" key="2">
    <source>
        <dbReference type="Proteomes" id="UP001275084"/>
    </source>
</evidence>
<evidence type="ECO:0000313" key="1">
    <source>
        <dbReference type="EMBL" id="KAK3360337.1"/>
    </source>
</evidence>
<proteinExistence type="predicted"/>
<protein>
    <submittedName>
        <fullName evidence="1">Uncharacterized protein</fullName>
    </submittedName>
</protein>
<dbReference type="EMBL" id="JAUIQD010000002">
    <property type="protein sequence ID" value="KAK3360337.1"/>
    <property type="molecule type" value="Genomic_DNA"/>
</dbReference>